<keyword evidence="3" id="KW-1185">Reference proteome</keyword>
<feature type="region of interest" description="Disordered" evidence="1">
    <location>
        <begin position="252"/>
        <end position="273"/>
    </location>
</feature>
<feature type="region of interest" description="Disordered" evidence="1">
    <location>
        <begin position="130"/>
        <end position="174"/>
    </location>
</feature>
<dbReference type="AlphaFoldDB" id="S7Q782"/>
<protein>
    <submittedName>
        <fullName evidence="2">Uncharacterized protein</fullName>
    </submittedName>
</protein>
<dbReference type="GeneID" id="19304109"/>
<dbReference type="KEGG" id="gtr:GLOTRDRAFT_138895"/>
<sequence>MSHTHTYRYRRADLRIDLALAGFGADVDAYTRRALRWHDKTTAHARRPEYVQERVQHTGPRQELVPGLYVAAYAPSSETAEGGEGGDAKHTYTHVITVTPAPAPPSAEGERAFTSFTSLCGTRHLVLHLPAPPSRAPLDRADTPNAGDDTDTDTDANKNNSRNTHTSPPKLTQPHLRAALDFLSLALPYLPPHLSPSSSHALKSPASDQDIEVLIRGPPQLALDCAVSYLSWASAKPAREVRACMREEGMGAWGGGVLDREEEGEGECGDGSA</sequence>
<evidence type="ECO:0000313" key="2">
    <source>
        <dbReference type="EMBL" id="EPQ55303.1"/>
    </source>
</evidence>
<feature type="compositionally biased region" description="Polar residues" evidence="1">
    <location>
        <begin position="161"/>
        <end position="170"/>
    </location>
</feature>
<dbReference type="EMBL" id="KB469302">
    <property type="protein sequence ID" value="EPQ55303.1"/>
    <property type="molecule type" value="Genomic_DNA"/>
</dbReference>
<dbReference type="RefSeq" id="XP_007866447.1">
    <property type="nucleotide sequence ID" value="XM_007868256.1"/>
</dbReference>
<dbReference type="Proteomes" id="UP000030669">
    <property type="component" value="Unassembled WGS sequence"/>
</dbReference>
<evidence type="ECO:0000256" key="1">
    <source>
        <dbReference type="SAM" id="MobiDB-lite"/>
    </source>
</evidence>
<dbReference type="HOGENOM" id="CLU_1019618_0_0_1"/>
<feature type="compositionally biased region" description="Acidic residues" evidence="1">
    <location>
        <begin position="260"/>
        <end position="273"/>
    </location>
</feature>
<dbReference type="OrthoDB" id="2913041at2759"/>
<organism evidence="2 3">
    <name type="scientific">Gloeophyllum trabeum (strain ATCC 11539 / FP-39264 / Madison 617)</name>
    <name type="common">Brown rot fungus</name>
    <dbReference type="NCBI Taxonomy" id="670483"/>
    <lineage>
        <taxon>Eukaryota</taxon>
        <taxon>Fungi</taxon>
        <taxon>Dikarya</taxon>
        <taxon>Basidiomycota</taxon>
        <taxon>Agaricomycotina</taxon>
        <taxon>Agaricomycetes</taxon>
        <taxon>Gloeophyllales</taxon>
        <taxon>Gloeophyllaceae</taxon>
        <taxon>Gloeophyllum</taxon>
    </lineage>
</organism>
<proteinExistence type="predicted"/>
<accession>S7Q782</accession>
<name>S7Q782_GLOTA</name>
<evidence type="ECO:0000313" key="3">
    <source>
        <dbReference type="Proteomes" id="UP000030669"/>
    </source>
</evidence>
<gene>
    <name evidence="2" type="ORF">GLOTRDRAFT_138895</name>
</gene>
<reference evidence="2 3" key="1">
    <citation type="journal article" date="2012" name="Science">
        <title>The Paleozoic origin of enzymatic lignin decomposition reconstructed from 31 fungal genomes.</title>
        <authorList>
            <person name="Floudas D."/>
            <person name="Binder M."/>
            <person name="Riley R."/>
            <person name="Barry K."/>
            <person name="Blanchette R.A."/>
            <person name="Henrissat B."/>
            <person name="Martinez A.T."/>
            <person name="Otillar R."/>
            <person name="Spatafora J.W."/>
            <person name="Yadav J.S."/>
            <person name="Aerts A."/>
            <person name="Benoit I."/>
            <person name="Boyd A."/>
            <person name="Carlson A."/>
            <person name="Copeland A."/>
            <person name="Coutinho P.M."/>
            <person name="de Vries R.P."/>
            <person name="Ferreira P."/>
            <person name="Findley K."/>
            <person name="Foster B."/>
            <person name="Gaskell J."/>
            <person name="Glotzer D."/>
            <person name="Gorecki P."/>
            <person name="Heitman J."/>
            <person name="Hesse C."/>
            <person name="Hori C."/>
            <person name="Igarashi K."/>
            <person name="Jurgens J.A."/>
            <person name="Kallen N."/>
            <person name="Kersten P."/>
            <person name="Kohler A."/>
            <person name="Kuees U."/>
            <person name="Kumar T.K.A."/>
            <person name="Kuo A."/>
            <person name="LaButti K."/>
            <person name="Larrondo L.F."/>
            <person name="Lindquist E."/>
            <person name="Ling A."/>
            <person name="Lombard V."/>
            <person name="Lucas S."/>
            <person name="Lundell T."/>
            <person name="Martin R."/>
            <person name="McLaughlin D.J."/>
            <person name="Morgenstern I."/>
            <person name="Morin E."/>
            <person name="Murat C."/>
            <person name="Nagy L.G."/>
            <person name="Nolan M."/>
            <person name="Ohm R.A."/>
            <person name="Patyshakuliyeva A."/>
            <person name="Rokas A."/>
            <person name="Ruiz-Duenas F.J."/>
            <person name="Sabat G."/>
            <person name="Salamov A."/>
            <person name="Samejima M."/>
            <person name="Schmutz J."/>
            <person name="Slot J.C."/>
            <person name="St John F."/>
            <person name="Stenlid J."/>
            <person name="Sun H."/>
            <person name="Sun S."/>
            <person name="Syed K."/>
            <person name="Tsang A."/>
            <person name="Wiebenga A."/>
            <person name="Young D."/>
            <person name="Pisabarro A."/>
            <person name="Eastwood D.C."/>
            <person name="Martin F."/>
            <person name="Cullen D."/>
            <person name="Grigoriev I.V."/>
            <person name="Hibbett D.S."/>
        </authorList>
    </citation>
    <scope>NUCLEOTIDE SEQUENCE [LARGE SCALE GENOMIC DNA]</scope>
    <source>
        <strain evidence="2 3">ATCC 11539</strain>
    </source>
</reference>